<gene>
    <name evidence="1" type="ORF">IC234_00385</name>
</gene>
<sequence>MGLTVSLTGKLALTQEWKAWSTALGKAIGCPLSLPEKGVWQAHFEQHKQRHAAARHRLARLDVDLDQLVYRLYQFTPAECVLVDGLAGA</sequence>
<protein>
    <submittedName>
        <fullName evidence="1">Uncharacterized protein</fullName>
    </submittedName>
</protein>
<name>A0ABR8JNT3_9BACT</name>
<accession>A0ABR8JNT3</accession>
<dbReference type="Proteomes" id="UP000606003">
    <property type="component" value="Unassembled WGS sequence"/>
</dbReference>
<evidence type="ECO:0000313" key="1">
    <source>
        <dbReference type="EMBL" id="MBD2720566.1"/>
    </source>
</evidence>
<keyword evidence="2" id="KW-1185">Reference proteome</keyword>
<organism evidence="1 2">
    <name type="scientific">Hymenobacter armeniacus</name>
    <dbReference type="NCBI Taxonomy" id="2771358"/>
    <lineage>
        <taxon>Bacteria</taxon>
        <taxon>Pseudomonadati</taxon>
        <taxon>Bacteroidota</taxon>
        <taxon>Cytophagia</taxon>
        <taxon>Cytophagales</taxon>
        <taxon>Hymenobacteraceae</taxon>
        <taxon>Hymenobacter</taxon>
    </lineage>
</organism>
<dbReference type="EMBL" id="JACXAC010000001">
    <property type="protein sequence ID" value="MBD2720566.1"/>
    <property type="molecule type" value="Genomic_DNA"/>
</dbReference>
<dbReference type="RefSeq" id="WP_190921855.1">
    <property type="nucleotide sequence ID" value="NZ_JACXAC010000001.1"/>
</dbReference>
<comment type="caution">
    <text evidence="1">The sequence shown here is derived from an EMBL/GenBank/DDBJ whole genome shotgun (WGS) entry which is preliminary data.</text>
</comment>
<proteinExistence type="predicted"/>
<reference evidence="1 2" key="1">
    <citation type="submission" date="2020-09" db="EMBL/GenBank/DDBJ databases">
        <authorList>
            <person name="Kim M.K."/>
        </authorList>
    </citation>
    <scope>NUCLEOTIDE SEQUENCE [LARGE SCALE GENOMIC DNA]</scope>
    <source>
        <strain evidence="1 2">BT189</strain>
    </source>
</reference>
<evidence type="ECO:0000313" key="2">
    <source>
        <dbReference type="Proteomes" id="UP000606003"/>
    </source>
</evidence>